<evidence type="ECO:0000313" key="2">
    <source>
        <dbReference type="EMBL" id="AGA32332.1"/>
    </source>
</evidence>
<dbReference type="HOGENOM" id="CLU_101320_5_3_6"/>
<name>L0DTK8_THIND</name>
<dbReference type="KEGG" id="tni:TVNIR_0632"/>
<dbReference type="GO" id="GO:0003677">
    <property type="term" value="F:DNA binding"/>
    <property type="evidence" value="ECO:0007669"/>
    <property type="project" value="InterPro"/>
</dbReference>
<dbReference type="SUPFAM" id="SSF143422">
    <property type="entry name" value="Transposase IS200-like"/>
    <property type="match status" value="1"/>
</dbReference>
<organism evidence="2 3">
    <name type="scientific">Thioalkalivibrio nitratireducens (strain DSM 14787 / UNIQEM 213 / ALEN2)</name>
    <dbReference type="NCBI Taxonomy" id="1255043"/>
    <lineage>
        <taxon>Bacteria</taxon>
        <taxon>Pseudomonadati</taxon>
        <taxon>Pseudomonadota</taxon>
        <taxon>Gammaproteobacteria</taxon>
        <taxon>Chromatiales</taxon>
        <taxon>Ectothiorhodospiraceae</taxon>
        <taxon>Thioalkalivibrio</taxon>
    </lineage>
</organism>
<dbReference type="GO" id="GO:0004803">
    <property type="term" value="F:transposase activity"/>
    <property type="evidence" value="ECO:0007669"/>
    <property type="project" value="InterPro"/>
</dbReference>
<reference evidence="2" key="1">
    <citation type="submission" date="2015-12" db="EMBL/GenBank/DDBJ databases">
        <authorList>
            <person name="Tikhonova T.V."/>
            <person name="Pavlov A.R."/>
            <person name="Beletsky A.V."/>
            <person name="Mardanov A.V."/>
            <person name="Sorokin D.Y."/>
            <person name="Ravin N.V."/>
            <person name="Popov V.O."/>
        </authorList>
    </citation>
    <scope>NUCLEOTIDE SEQUENCE</scope>
    <source>
        <strain evidence="2">DSM 14787</strain>
    </source>
</reference>
<keyword evidence="3" id="KW-1185">Reference proteome</keyword>
<proteinExistence type="predicted"/>
<dbReference type="eggNOG" id="COG1943">
    <property type="taxonomic scope" value="Bacteria"/>
</dbReference>
<dbReference type="Proteomes" id="UP000010809">
    <property type="component" value="Chromosome"/>
</dbReference>
<dbReference type="STRING" id="1255043.TVNIR_0632"/>
<dbReference type="InterPro" id="IPR036515">
    <property type="entry name" value="Transposase_17_sf"/>
</dbReference>
<dbReference type="Pfam" id="PF01797">
    <property type="entry name" value="Y1_Tnp"/>
    <property type="match status" value="1"/>
</dbReference>
<dbReference type="EMBL" id="CP003989">
    <property type="protein sequence ID" value="AGA32332.1"/>
    <property type="molecule type" value="Genomic_DNA"/>
</dbReference>
<dbReference type="InterPro" id="IPR002686">
    <property type="entry name" value="Transposase_17"/>
</dbReference>
<dbReference type="GO" id="GO:0006313">
    <property type="term" value="P:DNA transposition"/>
    <property type="evidence" value="ECO:0007669"/>
    <property type="project" value="InterPro"/>
</dbReference>
<feature type="domain" description="Transposase IS200-like" evidence="1">
    <location>
        <begin position="16"/>
        <end position="49"/>
    </location>
</feature>
<dbReference type="Gene3D" id="3.30.70.1290">
    <property type="entry name" value="Transposase IS200-like"/>
    <property type="match status" value="1"/>
</dbReference>
<gene>
    <name evidence="2" type="ordered locus">TVNIR_0632</name>
</gene>
<protein>
    <submittedName>
        <fullName evidence="2">Transposase IS200 like family protein</fullName>
    </submittedName>
</protein>
<dbReference type="AlphaFoldDB" id="L0DTK8"/>
<evidence type="ECO:0000313" key="3">
    <source>
        <dbReference type="Proteomes" id="UP000010809"/>
    </source>
</evidence>
<sequence length="53" mass="6117">MRTGWIIEAKRRWIIAPRYWKGTLWSPSYLAGSSGGAPTAIIRQYIEQQRTPP</sequence>
<accession>L0DTK8</accession>
<evidence type="ECO:0000259" key="1">
    <source>
        <dbReference type="Pfam" id="PF01797"/>
    </source>
</evidence>